<dbReference type="STRING" id="441209.GCA_001870665_01340"/>
<protein>
    <submittedName>
        <fullName evidence="2">Sterol-binding protein</fullName>
    </submittedName>
</protein>
<dbReference type="EMBL" id="CP024899">
    <property type="protein sequence ID" value="ATX65745.1"/>
    <property type="molecule type" value="Genomic_DNA"/>
</dbReference>
<dbReference type="AlphaFoldDB" id="A0A2K8KDH2"/>
<dbReference type="Proteomes" id="UP000228948">
    <property type="component" value="Chromosome"/>
</dbReference>
<evidence type="ECO:0000313" key="2">
    <source>
        <dbReference type="EMBL" id="ATX65745.1"/>
    </source>
</evidence>
<reference evidence="2 3" key="1">
    <citation type="submission" date="2017-11" db="EMBL/GenBank/DDBJ databases">
        <title>Revised Sequence and Annotation of the Rhodobaca barguzinensis strain alga05 Genome.</title>
        <authorList>
            <person name="Kopejtka K."/>
            <person name="Tomasch J.M."/>
            <person name="Bunk B."/>
            <person name="Koblizek M."/>
        </authorList>
    </citation>
    <scope>NUCLEOTIDE SEQUENCE [LARGE SCALE GENOMIC DNA]</scope>
    <source>
        <strain evidence="3">alga05</strain>
    </source>
</reference>
<name>A0A2K8KDH2_9RHOB</name>
<dbReference type="Gene3D" id="3.30.1050.10">
    <property type="entry name" value="SCP2 sterol-binding domain"/>
    <property type="match status" value="1"/>
</dbReference>
<proteinExistence type="predicted"/>
<dbReference type="InterPro" id="IPR003033">
    <property type="entry name" value="SCP2_sterol-bd_dom"/>
</dbReference>
<organism evidence="2 3">
    <name type="scientific">Roseinatronobacter bogoriensis subsp. barguzinensis</name>
    <dbReference type="NCBI Taxonomy" id="441209"/>
    <lineage>
        <taxon>Bacteria</taxon>
        <taxon>Pseudomonadati</taxon>
        <taxon>Pseudomonadota</taxon>
        <taxon>Alphaproteobacteria</taxon>
        <taxon>Rhodobacterales</taxon>
        <taxon>Paracoccaceae</taxon>
        <taxon>Roseinatronobacter</taxon>
    </lineage>
</organism>
<evidence type="ECO:0000259" key="1">
    <source>
        <dbReference type="Pfam" id="PF02036"/>
    </source>
</evidence>
<accession>A0A2K8KDH2</accession>
<dbReference type="InterPro" id="IPR036527">
    <property type="entry name" value="SCP2_sterol-bd_dom_sf"/>
</dbReference>
<dbReference type="KEGG" id="rbg:BG454_07815"/>
<keyword evidence="3" id="KW-1185">Reference proteome</keyword>
<evidence type="ECO:0000313" key="3">
    <source>
        <dbReference type="Proteomes" id="UP000228948"/>
    </source>
</evidence>
<feature type="domain" description="SCP2" evidence="1">
    <location>
        <begin position="46"/>
        <end position="144"/>
    </location>
</feature>
<sequence>MINLPKQDSAMQQARENVTIPKILTAPMHVLPLWPVSIALSQLARKLLRAHPTILSRIDKYQENLFELDITDLPFILRLHPARAELRAFRRSAAPDADARISGSLAAFLAMLHGVEDGDSLYFSGSLQIEGDTSAVLALRNALDDAELDLSTEIANALPLLAPPLRLALAPLEKLTGLHLQRADTTPEVY</sequence>
<dbReference type="SUPFAM" id="SSF55718">
    <property type="entry name" value="SCP-like"/>
    <property type="match status" value="1"/>
</dbReference>
<dbReference type="Pfam" id="PF02036">
    <property type="entry name" value="SCP2"/>
    <property type="match status" value="1"/>
</dbReference>
<gene>
    <name evidence="2" type="ORF">BG454_07815</name>
</gene>